<protein>
    <recommendedName>
        <fullName evidence="4">Peptidase C-terminal archaeal/bacterial domain-containing protein</fullName>
    </recommendedName>
</protein>
<evidence type="ECO:0000256" key="1">
    <source>
        <dbReference type="SAM" id="MobiDB-lite"/>
    </source>
</evidence>
<evidence type="ECO:0000313" key="3">
    <source>
        <dbReference type="Proteomes" id="UP001484239"/>
    </source>
</evidence>
<evidence type="ECO:0008006" key="4">
    <source>
        <dbReference type="Google" id="ProtNLM"/>
    </source>
</evidence>
<reference evidence="2 3" key="1">
    <citation type="submission" date="2024-02" db="EMBL/GenBank/DDBJ databases">
        <title>A novel Gemmatimonadota bacterium.</title>
        <authorList>
            <person name="Du Z.-J."/>
            <person name="Ye Y.-Q."/>
        </authorList>
    </citation>
    <scope>NUCLEOTIDE SEQUENCE [LARGE SCALE GENOMIC DNA]</scope>
    <source>
        <strain evidence="2 3">DH-20</strain>
    </source>
</reference>
<dbReference type="PROSITE" id="PS51257">
    <property type="entry name" value="PROKAR_LIPOPROTEIN"/>
    <property type="match status" value="1"/>
</dbReference>
<gene>
    <name evidence="2" type="ORF">WI372_07855</name>
</gene>
<organism evidence="2 3">
    <name type="scientific">Gaopeijia maritima</name>
    <dbReference type="NCBI Taxonomy" id="3119007"/>
    <lineage>
        <taxon>Bacteria</taxon>
        <taxon>Pseudomonadati</taxon>
        <taxon>Gemmatimonadota</taxon>
        <taxon>Longimicrobiia</taxon>
        <taxon>Gaopeijiales</taxon>
        <taxon>Gaopeijiaceae</taxon>
        <taxon>Gaopeijia</taxon>
    </lineage>
</organism>
<feature type="compositionally biased region" description="Polar residues" evidence="1">
    <location>
        <begin position="513"/>
        <end position="523"/>
    </location>
</feature>
<proteinExistence type="predicted"/>
<dbReference type="RefSeq" id="WP_405286702.1">
    <property type="nucleotide sequence ID" value="NZ_JBBHLI010000003.1"/>
</dbReference>
<evidence type="ECO:0000313" key="2">
    <source>
        <dbReference type="EMBL" id="MEK9500887.1"/>
    </source>
</evidence>
<dbReference type="Proteomes" id="UP001484239">
    <property type="component" value="Unassembled WGS sequence"/>
</dbReference>
<sequence>MTRSLRCLSVILLALAGCGDLPTDDRGPAALRVLPVFEQTQGSLPILTVDELRVRVYDLGGEVLLAQASAPVSPSDVEVEVELRIDATPGEAVTVEVEFRDGALPVYVGGPVAVVPSEVPVEVSVGYVGAGACAELTGSVGVGPIGGAPVLVQGELEVGDCYRDDEASFADRWRVDLPGDAGLTLAVDPDAGASPLFLRLTELDGTPLVDPVPGGVSLAIAAGSYVAEVTSADPLARLAYDLSVVEFDRCDAETGQLSNGVTFSQALTAVDCPLASGRTADLWGVEVPTDGAYRIDLESGGLDVRLLVTDSDATDPFAVQPFMEDDDGGFGRFDALVAGPFPAGSYRVWSTTSTPLGGFGDYQIALRRLAPGAPTLEVRDVVSLGANSGQCGSSQAYLFSFGFEDGDGDLVTGGGVTIRLTGIPSGIQETKGVGWESFPALNPYAGYAEIVTCESFVSGDSSKRAEFFIFDAAGRTSAIYSQELFPVAGRGAAPGADRPAPVAGPVGAPEGESPSQPTGGRNR</sequence>
<name>A0ABU9E9Z1_9BACT</name>
<dbReference type="EMBL" id="JBBHLI010000003">
    <property type="protein sequence ID" value="MEK9500887.1"/>
    <property type="molecule type" value="Genomic_DNA"/>
</dbReference>
<comment type="caution">
    <text evidence="2">The sequence shown here is derived from an EMBL/GenBank/DDBJ whole genome shotgun (WGS) entry which is preliminary data.</text>
</comment>
<accession>A0ABU9E9Z1</accession>
<keyword evidence="3" id="KW-1185">Reference proteome</keyword>
<feature type="compositionally biased region" description="Low complexity" evidence="1">
    <location>
        <begin position="490"/>
        <end position="512"/>
    </location>
</feature>
<feature type="region of interest" description="Disordered" evidence="1">
    <location>
        <begin position="490"/>
        <end position="523"/>
    </location>
</feature>